<dbReference type="EMBL" id="FNCC01000033">
    <property type="protein sequence ID" value="SDH59733.1"/>
    <property type="molecule type" value="Genomic_DNA"/>
</dbReference>
<feature type="transmembrane region" description="Helical" evidence="2">
    <location>
        <begin position="6"/>
        <end position="28"/>
    </location>
</feature>
<sequence>MDTDSYITFLVFAALLVLIDAAVITISGRKYLRDDNHPGIGLAASWLTTTLFTLIVLGLVALISPLDLPVDGELQKLVTKLGVVLLLLAAAHAITMGVLGRYRGEERQEHLAEELTEKRPKAVPRAEVTPSLERDEPYSTV</sequence>
<accession>A0A1G8DPW3</accession>
<dbReference type="AlphaFoldDB" id="A0A1G8DPW3"/>
<organism evidence="3 4">
    <name type="scientific">Lentzea fradiae</name>
    <dbReference type="NCBI Taxonomy" id="200378"/>
    <lineage>
        <taxon>Bacteria</taxon>
        <taxon>Bacillati</taxon>
        <taxon>Actinomycetota</taxon>
        <taxon>Actinomycetes</taxon>
        <taxon>Pseudonocardiales</taxon>
        <taxon>Pseudonocardiaceae</taxon>
        <taxon>Lentzea</taxon>
    </lineage>
</organism>
<feature type="transmembrane region" description="Helical" evidence="2">
    <location>
        <begin position="83"/>
        <end position="102"/>
    </location>
</feature>
<keyword evidence="4" id="KW-1185">Reference proteome</keyword>
<feature type="region of interest" description="Disordered" evidence="1">
    <location>
        <begin position="110"/>
        <end position="141"/>
    </location>
</feature>
<feature type="transmembrane region" description="Helical" evidence="2">
    <location>
        <begin position="40"/>
        <end position="63"/>
    </location>
</feature>
<keyword evidence="2" id="KW-0812">Transmembrane</keyword>
<keyword evidence="2" id="KW-0472">Membrane</keyword>
<evidence type="ECO:0000313" key="3">
    <source>
        <dbReference type="EMBL" id="SDH59733.1"/>
    </source>
</evidence>
<dbReference type="STRING" id="200378.SAMN05216553_13315"/>
<evidence type="ECO:0000256" key="1">
    <source>
        <dbReference type="SAM" id="MobiDB-lite"/>
    </source>
</evidence>
<protein>
    <submittedName>
        <fullName evidence="3">Uncharacterized protein</fullName>
    </submittedName>
</protein>
<feature type="compositionally biased region" description="Basic and acidic residues" evidence="1">
    <location>
        <begin position="110"/>
        <end position="120"/>
    </location>
</feature>
<evidence type="ECO:0000256" key="2">
    <source>
        <dbReference type="SAM" id="Phobius"/>
    </source>
</evidence>
<feature type="compositionally biased region" description="Basic and acidic residues" evidence="1">
    <location>
        <begin position="132"/>
        <end position="141"/>
    </location>
</feature>
<dbReference type="Proteomes" id="UP000199623">
    <property type="component" value="Unassembled WGS sequence"/>
</dbReference>
<reference evidence="4" key="1">
    <citation type="submission" date="2016-10" db="EMBL/GenBank/DDBJ databases">
        <authorList>
            <person name="Varghese N."/>
            <person name="Submissions S."/>
        </authorList>
    </citation>
    <scope>NUCLEOTIDE SEQUENCE [LARGE SCALE GENOMIC DNA]</scope>
    <source>
        <strain evidence="4">CGMCC 4.3506</strain>
    </source>
</reference>
<dbReference type="OrthoDB" id="3693726at2"/>
<name>A0A1G8DPW3_9PSEU</name>
<evidence type="ECO:0000313" key="4">
    <source>
        <dbReference type="Proteomes" id="UP000199623"/>
    </source>
</evidence>
<gene>
    <name evidence="3" type="ORF">SAMN05216553_13315</name>
</gene>
<dbReference type="RefSeq" id="WP_090060432.1">
    <property type="nucleotide sequence ID" value="NZ_FNCC01000033.1"/>
</dbReference>
<keyword evidence="2" id="KW-1133">Transmembrane helix</keyword>
<proteinExistence type="predicted"/>